<evidence type="ECO:0000259" key="3">
    <source>
        <dbReference type="Pfam" id="PF07916"/>
    </source>
</evidence>
<reference evidence="4 5" key="1">
    <citation type="submission" date="2016-09" db="EMBL/GenBank/DDBJ databases">
        <title>Draft Genome Sequence of four Alteromonas macleodii strains isolated from copper coupons and grown long-term at elevated copper levels.</title>
        <authorList>
            <person name="Cusick K."/>
            <person name="Dale J."/>
            <person name="Little B."/>
            <person name="Biffinger J."/>
        </authorList>
    </citation>
    <scope>NUCLEOTIDE SEQUENCE [LARGE SCALE GENOMIC DNA]</scope>
    <source>
        <strain evidence="4 5">KCP01</strain>
    </source>
</reference>
<dbReference type="InterPro" id="IPR012931">
    <property type="entry name" value="TraG_N_Proteobacteria"/>
</dbReference>
<feature type="compositionally biased region" description="Low complexity" evidence="1">
    <location>
        <begin position="522"/>
        <end position="540"/>
    </location>
</feature>
<keyword evidence="2" id="KW-0812">Transmembrane</keyword>
<feature type="region of interest" description="Disordered" evidence="1">
    <location>
        <begin position="508"/>
        <end position="550"/>
    </location>
</feature>
<feature type="domain" description="TraG N-terminal Proteobacteria" evidence="3">
    <location>
        <begin position="24"/>
        <end position="510"/>
    </location>
</feature>
<feature type="transmembrane region" description="Helical" evidence="2">
    <location>
        <begin position="69"/>
        <end position="87"/>
    </location>
</feature>
<dbReference type="RefSeq" id="WP_069945691.1">
    <property type="nucleotide sequence ID" value="NZ_MIPW01000051.1"/>
</dbReference>
<evidence type="ECO:0000256" key="1">
    <source>
        <dbReference type="SAM" id="MobiDB-lite"/>
    </source>
</evidence>
<protein>
    <submittedName>
        <fullName evidence="4">TraG protein</fullName>
    </submittedName>
</protein>
<dbReference type="Pfam" id="PF07916">
    <property type="entry name" value="TraG_N"/>
    <property type="match status" value="1"/>
</dbReference>
<evidence type="ECO:0000256" key="2">
    <source>
        <dbReference type="SAM" id="Phobius"/>
    </source>
</evidence>
<dbReference type="EMBL" id="MIPY01000060">
    <property type="protein sequence ID" value="OES24665.1"/>
    <property type="molecule type" value="Genomic_DNA"/>
</dbReference>
<feature type="compositionally biased region" description="Basic residues" evidence="1">
    <location>
        <begin position="541"/>
        <end position="550"/>
    </location>
</feature>
<comment type="caution">
    <text evidence="4">The sequence shown here is derived from an EMBL/GenBank/DDBJ whole genome shotgun (WGS) entry which is preliminary data.</text>
</comment>
<dbReference type="AlphaFoldDB" id="A0AB36FM14"/>
<dbReference type="Proteomes" id="UP000095392">
    <property type="component" value="Unassembled WGS sequence"/>
</dbReference>
<feature type="transmembrane region" description="Helical" evidence="2">
    <location>
        <begin position="469"/>
        <end position="492"/>
    </location>
</feature>
<sequence>MTFTSIADLYFVSVGLLSLNILTDVLIDTGLIYLPFIIVIIDTLFDGFKSSKNMADTAFSLRSMETRCYGMLIVMIVAFLPLLPYNIDDTASYERMCSITGEDASVEVAGRDIGVAGTMVDVSGYDLRVPALLNYALNISNGVTVEAVSRLPCSINIVGINLEFASKKIDDGDLLLDIKEFMYQCYQPARSMALRRRDINIPWIDDPDTTDVSWPGHAAFRNSEYYGNTSMGMYSKVPMEGWQSSPNNAQYYEYSELDEERQNSAGYPTCYEWWDGVGSGFSGVFTANEKSKGLRERLLFELENSFEQSVYEQVVTFHDQLGLSDDDRIKLAYFQPYDINKIKNLETKDYAFETEGIGSGVLATGTRVAGSLGNLFAAFPKFTGASLIQVAAPIVKSIFLFVLIAPLPLAMLVSKYSMKFAVEYMFFLFAVCFCPFLWDLTILAQQSFIAETFGDDMIDGVVNGNSALIGTYVTDAVFLAFPTMLIGIFTAAGMKAGGAMSSVTGSMGQGASGAGSVGQSGGAAAQSQAKSKAGKAYSNAKKAKSAGAKR</sequence>
<proteinExistence type="predicted"/>
<keyword evidence="2" id="KW-1133">Transmembrane helix</keyword>
<keyword evidence="5" id="KW-1185">Reference proteome</keyword>
<gene>
    <name evidence="4" type="ORF">BFV95_4691</name>
</gene>
<accession>A0AB36FM14</accession>
<feature type="transmembrane region" description="Helical" evidence="2">
    <location>
        <begin position="32"/>
        <end position="48"/>
    </location>
</feature>
<name>A0AB36FM14_ALTMA</name>
<evidence type="ECO:0000313" key="4">
    <source>
        <dbReference type="EMBL" id="OES24665.1"/>
    </source>
</evidence>
<organism evidence="4 5">
    <name type="scientific">Alteromonas macleodii</name>
    <name type="common">Pseudoalteromonas macleodii</name>
    <dbReference type="NCBI Taxonomy" id="28108"/>
    <lineage>
        <taxon>Bacteria</taxon>
        <taxon>Pseudomonadati</taxon>
        <taxon>Pseudomonadota</taxon>
        <taxon>Gammaproteobacteria</taxon>
        <taxon>Alteromonadales</taxon>
        <taxon>Alteromonadaceae</taxon>
        <taxon>Alteromonas/Salinimonas group</taxon>
        <taxon>Alteromonas</taxon>
    </lineage>
</organism>
<feature type="transmembrane region" description="Helical" evidence="2">
    <location>
        <begin position="425"/>
        <end position="449"/>
    </location>
</feature>
<feature type="compositionally biased region" description="Gly residues" evidence="1">
    <location>
        <begin position="508"/>
        <end position="521"/>
    </location>
</feature>
<evidence type="ECO:0000313" key="5">
    <source>
        <dbReference type="Proteomes" id="UP000095392"/>
    </source>
</evidence>
<keyword evidence="2" id="KW-0472">Membrane</keyword>
<feature type="transmembrane region" description="Helical" evidence="2">
    <location>
        <begin position="390"/>
        <end position="413"/>
    </location>
</feature>